<dbReference type="GO" id="GO:0008273">
    <property type="term" value="F:calcium, potassium:sodium antiporter activity"/>
    <property type="evidence" value="ECO:0007669"/>
    <property type="project" value="TreeGrafter"/>
</dbReference>
<feature type="transmembrane region" description="Helical" evidence="6">
    <location>
        <begin position="320"/>
        <end position="337"/>
    </location>
</feature>
<feature type="transmembrane region" description="Helical" evidence="6">
    <location>
        <begin position="194"/>
        <end position="215"/>
    </location>
</feature>
<proteinExistence type="predicted"/>
<feature type="domain" description="Sodium/calcium exchanger membrane region" evidence="7">
    <location>
        <begin position="194"/>
        <end position="335"/>
    </location>
</feature>
<dbReference type="AlphaFoldDB" id="K2R2H7"/>
<evidence type="ECO:0000313" key="9">
    <source>
        <dbReference type="Proteomes" id="UP000007360"/>
    </source>
</evidence>
<evidence type="ECO:0000256" key="3">
    <source>
        <dbReference type="ARBA" id="ARBA00022989"/>
    </source>
</evidence>
<dbReference type="Proteomes" id="UP000007360">
    <property type="component" value="Unassembled WGS sequence"/>
</dbReference>
<evidence type="ECO:0000256" key="1">
    <source>
        <dbReference type="ARBA" id="ARBA00004141"/>
    </source>
</evidence>
<dbReference type="GO" id="GO:0006874">
    <property type="term" value="P:intracellular calcium ion homeostasis"/>
    <property type="evidence" value="ECO:0007669"/>
    <property type="project" value="TreeGrafter"/>
</dbReference>
<feature type="compositionally biased region" description="Basic and acidic residues" evidence="5">
    <location>
        <begin position="157"/>
        <end position="168"/>
    </location>
</feature>
<feature type="transmembrane region" description="Helical" evidence="6">
    <location>
        <begin position="287"/>
        <end position="308"/>
    </location>
</feature>
<evidence type="ECO:0000256" key="4">
    <source>
        <dbReference type="ARBA" id="ARBA00023136"/>
    </source>
</evidence>
<dbReference type="NCBIfam" id="TIGR00367">
    <property type="entry name" value="calcium/sodium antiporter"/>
    <property type="match status" value="1"/>
</dbReference>
<dbReference type="PANTHER" id="PTHR10846:SF8">
    <property type="entry name" value="INNER MEMBRANE PROTEIN YRBG"/>
    <property type="match status" value="1"/>
</dbReference>
<evidence type="ECO:0000256" key="2">
    <source>
        <dbReference type="ARBA" id="ARBA00022692"/>
    </source>
</evidence>
<dbReference type="Gene3D" id="1.20.1420.30">
    <property type="entry name" value="NCX, central ion-binding region"/>
    <property type="match status" value="2"/>
</dbReference>
<evidence type="ECO:0000256" key="5">
    <source>
        <dbReference type="SAM" id="MobiDB-lite"/>
    </source>
</evidence>
<feature type="transmembrane region" description="Helical" evidence="6">
    <location>
        <begin position="108"/>
        <end position="124"/>
    </location>
</feature>
<sequence length="339" mass="36275">MVIALIGVLIIALVIVIKSADIFVDNIVEIGGALGISQIILGVTASAIGTSLPEFGSAVVASLTGSTDLGVGTVIGSNIWNIAGILGISAAVAGMIQTNKSGLHRDWLMTLITGLILLFFMLFGDISWPAAVVMIVAYCFYLWILIKAQKKHSDETNHQDEYQEKQLKENNNLEESIEEKSEEKVGKNVTKKTYLYVLGGIAGLIIGCRLLVYSADELGSMFGISDMVMGLFVLAVGTSIPELVVTLSSAMKGLHDLSLGTVLGSNTFNILIGIGVPALLLNVPVDRISLTFDAPVMIFVTVLLMVLIKMGKGKLNRWGGIVLMITYIAYALIRIFILA</sequence>
<reference evidence="8 9" key="1">
    <citation type="journal article" date="2012" name="J. Bacteriol.">
        <title>Draft genome sequence of Methanobacterium formicicum DSM 3637, an archaebacterium isolated from the methane producer amoeba Pelomyxa palustris.</title>
        <authorList>
            <person name="Gutierrez G."/>
        </authorList>
    </citation>
    <scope>NUCLEOTIDE SEQUENCE [LARGE SCALE GENOMIC DNA]</scope>
    <source>
        <strain evidence="9">DSM 3637 / PP1</strain>
    </source>
</reference>
<keyword evidence="4 6" id="KW-0472">Membrane</keyword>
<feature type="region of interest" description="Disordered" evidence="5">
    <location>
        <begin position="157"/>
        <end position="182"/>
    </location>
</feature>
<organism evidence="8 9">
    <name type="scientific">Methanobacterium formicicum (strain DSM 3637 / PP1)</name>
    <dbReference type="NCBI Taxonomy" id="1204725"/>
    <lineage>
        <taxon>Archaea</taxon>
        <taxon>Methanobacteriati</taxon>
        <taxon>Methanobacteriota</taxon>
        <taxon>Methanomada group</taxon>
        <taxon>Methanobacteria</taxon>
        <taxon>Methanobacteriales</taxon>
        <taxon>Methanobacteriaceae</taxon>
        <taxon>Methanobacterium</taxon>
    </lineage>
</organism>
<comment type="caution">
    <text evidence="8">The sequence shown here is derived from an EMBL/GenBank/DDBJ whole genome shotgun (WGS) entry which is preliminary data.</text>
</comment>
<keyword evidence="9" id="KW-1185">Reference proteome</keyword>
<dbReference type="PANTHER" id="PTHR10846">
    <property type="entry name" value="SODIUM/POTASSIUM/CALCIUM EXCHANGER"/>
    <property type="match status" value="1"/>
</dbReference>
<dbReference type="OrthoDB" id="142185at2157"/>
<feature type="transmembrane region" description="Helical" evidence="6">
    <location>
        <begin position="79"/>
        <end position="96"/>
    </location>
</feature>
<name>K2R2H7_METFP</name>
<feature type="transmembrane region" description="Helical" evidence="6">
    <location>
        <begin position="257"/>
        <end position="281"/>
    </location>
</feature>
<protein>
    <submittedName>
        <fullName evidence="8">Cation antiporter</fullName>
    </submittedName>
</protein>
<dbReference type="GO" id="GO:0005886">
    <property type="term" value="C:plasma membrane"/>
    <property type="evidence" value="ECO:0007669"/>
    <property type="project" value="TreeGrafter"/>
</dbReference>
<evidence type="ECO:0000259" key="7">
    <source>
        <dbReference type="Pfam" id="PF01699"/>
    </source>
</evidence>
<dbReference type="RefSeq" id="WP_004031293.1">
    <property type="nucleotide sequence ID" value="NZ_AMPO01000008.1"/>
</dbReference>
<feature type="domain" description="Sodium/calcium exchanger membrane region" evidence="7">
    <location>
        <begin position="6"/>
        <end position="146"/>
    </location>
</feature>
<feature type="transmembrane region" description="Helical" evidence="6">
    <location>
        <begin position="227"/>
        <end position="245"/>
    </location>
</feature>
<dbReference type="PATRIC" id="fig|1204725.3.peg.1903"/>
<dbReference type="InterPro" id="IPR004481">
    <property type="entry name" value="K/Na/Ca-exchanger"/>
</dbReference>
<keyword evidence="2 6" id="KW-0812">Transmembrane</keyword>
<dbReference type="EMBL" id="AMPO01000008">
    <property type="protein sequence ID" value="EKF85372.1"/>
    <property type="molecule type" value="Genomic_DNA"/>
</dbReference>
<dbReference type="Pfam" id="PF01699">
    <property type="entry name" value="Na_Ca_ex"/>
    <property type="match status" value="2"/>
</dbReference>
<dbReference type="InterPro" id="IPR004837">
    <property type="entry name" value="NaCa_Exmemb"/>
</dbReference>
<comment type="subcellular location">
    <subcellularLocation>
        <location evidence="1">Membrane</location>
        <topology evidence="1">Multi-pass membrane protein</topology>
    </subcellularLocation>
</comment>
<dbReference type="GO" id="GO:0005262">
    <property type="term" value="F:calcium channel activity"/>
    <property type="evidence" value="ECO:0007669"/>
    <property type="project" value="TreeGrafter"/>
</dbReference>
<evidence type="ECO:0000256" key="6">
    <source>
        <dbReference type="SAM" id="Phobius"/>
    </source>
</evidence>
<gene>
    <name evidence="8" type="ORF">A994_09451</name>
</gene>
<dbReference type="InterPro" id="IPR044880">
    <property type="entry name" value="NCX_ion-bd_dom_sf"/>
</dbReference>
<accession>K2R2H7</accession>
<evidence type="ECO:0000313" key="8">
    <source>
        <dbReference type="EMBL" id="EKF85372.1"/>
    </source>
</evidence>
<keyword evidence="3 6" id="KW-1133">Transmembrane helix</keyword>